<evidence type="ECO:0000313" key="1">
    <source>
        <dbReference type="EMBL" id="RUT00820.1"/>
    </source>
</evidence>
<name>A0A3S1C5Z3_9CYAN</name>
<protein>
    <recommendedName>
        <fullName evidence="3">DUF4351 domain-containing protein</fullName>
    </recommendedName>
</protein>
<dbReference type="EMBL" id="RSCL01000022">
    <property type="protein sequence ID" value="RUT00820.1"/>
    <property type="molecule type" value="Genomic_DNA"/>
</dbReference>
<gene>
    <name evidence="1" type="ORF">DSM106972_072290</name>
</gene>
<evidence type="ECO:0008006" key="3">
    <source>
        <dbReference type="Google" id="ProtNLM"/>
    </source>
</evidence>
<reference evidence="1" key="1">
    <citation type="submission" date="2018-12" db="EMBL/GenBank/DDBJ databases">
        <authorList>
            <person name="Will S."/>
            <person name="Neumann-Schaal M."/>
            <person name="Henke P."/>
        </authorList>
    </citation>
    <scope>NUCLEOTIDE SEQUENCE</scope>
    <source>
        <strain evidence="1">PCC 7102</strain>
    </source>
</reference>
<proteinExistence type="predicted"/>
<sequence>MAQYKHDRFFKFYIQSLYKTKGDTLQNIQVHNDEDLEIDLMFIFRDNQEWQQENLELFDKLMQEHPTIIIEHYSSYLEETDISKSITRKNLYWEQKQKELIENAKSQQQLTASKRLDKQAKQQIENQNPFTWILTVNCSEKLLNLCNAQPASKLGAGVYRLPQILRMGIVIINQLANSPDTIWLKMLGDKESAKIAFESIKQLSPDRREKNDIISACVKYCVYLQNIPTDNLTPEDEDFMKTMAEVDAWYEAEMNKARLKGELKGKIELVSNIIRFKFGDEITLQIVSQLQKLNAKQLDDFTLAMLNWQQPSEMSEWLTRLEKV</sequence>
<keyword evidence="2" id="KW-1185">Reference proteome</keyword>
<dbReference type="OrthoDB" id="507320at2"/>
<dbReference type="RefSeq" id="WP_127085345.1">
    <property type="nucleotide sequence ID" value="NZ_RSCL01000022.1"/>
</dbReference>
<dbReference type="Proteomes" id="UP000271624">
    <property type="component" value="Unassembled WGS sequence"/>
</dbReference>
<organism evidence="1 2">
    <name type="scientific">Dulcicalothrix desertica PCC 7102</name>
    <dbReference type="NCBI Taxonomy" id="232991"/>
    <lineage>
        <taxon>Bacteria</taxon>
        <taxon>Bacillati</taxon>
        <taxon>Cyanobacteriota</taxon>
        <taxon>Cyanophyceae</taxon>
        <taxon>Nostocales</taxon>
        <taxon>Calotrichaceae</taxon>
        <taxon>Dulcicalothrix</taxon>
    </lineage>
</organism>
<reference evidence="1" key="2">
    <citation type="journal article" date="2019" name="Genome Biol. Evol.">
        <title>Day and night: Metabolic profiles and evolutionary relationships of six axenic non-marine cyanobacteria.</title>
        <authorList>
            <person name="Will S.E."/>
            <person name="Henke P."/>
            <person name="Boedeker C."/>
            <person name="Huang S."/>
            <person name="Brinkmann H."/>
            <person name="Rohde M."/>
            <person name="Jarek M."/>
            <person name="Friedl T."/>
            <person name="Seufert S."/>
            <person name="Schumacher M."/>
            <person name="Overmann J."/>
            <person name="Neumann-Schaal M."/>
            <person name="Petersen J."/>
        </authorList>
    </citation>
    <scope>NUCLEOTIDE SEQUENCE [LARGE SCALE GENOMIC DNA]</scope>
    <source>
        <strain evidence="1">PCC 7102</strain>
    </source>
</reference>
<dbReference type="AlphaFoldDB" id="A0A3S1C5Z3"/>
<accession>A0A3S1C5Z3</accession>
<evidence type="ECO:0000313" key="2">
    <source>
        <dbReference type="Proteomes" id="UP000271624"/>
    </source>
</evidence>
<comment type="caution">
    <text evidence="1">The sequence shown here is derived from an EMBL/GenBank/DDBJ whole genome shotgun (WGS) entry which is preliminary data.</text>
</comment>